<dbReference type="InterPro" id="IPR000014">
    <property type="entry name" value="PAS"/>
</dbReference>
<dbReference type="Gene3D" id="1.10.287.130">
    <property type="match status" value="1"/>
</dbReference>
<dbReference type="SUPFAM" id="SSF47384">
    <property type="entry name" value="Homodimeric domain of signal transducing histidine kinase"/>
    <property type="match status" value="1"/>
</dbReference>
<dbReference type="InterPro" id="IPR036890">
    <property type="entry name" value="HATPase_C_sf"/>
</dbReference>
<dbReference type="Pfam" id="PF00989">
    <property type="entry name" value="PAS"/>
    <property type="match status" value="1"/>
</dbReference>
<dbReference type="SMART" id="SM00086">
    <property type="entry name" value="PAC"/>
    <property type="match status" value="2"/>
</dbReference>
<keyword evidence="7" id="KW-0067">ATP-binding</keyword>
<feature type="domain" description="Histidine kinase" evidence="10">
    <location>
        <begin position="416"/>
        <end position="640"/>
    </location>
</feature>
<dbReference type="InterPro" id="IPR001789">
    <property type="entry name" value="Sig_transdc_resp-reg_receiver"/>
</dbReference>
<dbReference type="InterPro" id="IPR000700">
    <property type="entry name" value="PAS-assoc_C"/>
</dbReference>
<feature type="modified residue" description="4-aspartylphosphate" evidence="9">
    <location>
        <position position="712"/>
    </location>
</feature>
<dbReference type="Proteomes" id="UP000306585">
    <property type="component" value="Unassembled WGS sequence"/>
</dbReference>
<dbReference type="InterPro" id="IPR003594">
    <property type="entry name" value="HATPase_dom"/>
</dbReference>
<dbReference type="InterPro" id="IPR011006">
    <property type="entry name" value="CheY-like_superfamily"/>
</dbReference>
<dbReference type="SUPFAM" id="SSF55785">
    <property type="entry name" value="PYP-like sensor domain (PAS domain)"/>
    <property type="match status" value="3"/>
</dbReference>
<dbReference type="SMART" id="SM00387">
    <property type="entry name" value="HATPase_c"/>
    <property type="match status" value="1"/>
</dbReference>
<dbReference type="Pfam" id="PF00072">
    <property type="entry name" value="Response_reg"/>
    <property type="match status" value="1"/>
</dbReference>
<dbReference type="InterPro" id="IPR013767">
    <property type="entry name" value="PAS_fold"/>
</dbReference>
<evidence type="ECO:0000259" key="12">
    <source>
        <dbReference type="PROSITE" id="PS50112"/>
    </source>
</evidence>
<evidence type="ECO:0000256" key="5">
    <source>
        <dbReference type="ARBA" id="ARBA00022741"/>
    </source>
</evidence>
<dbReference type="GO" id="GO:0005524">
    <property type="term" value="F:ATP binding"/>
    <property type="evidence" value="ECO:0007669"/>
    <property type="project" value="UniProtKB-KW"/>
</dbReference>
<keyword evidence="6" id="KW-0418">Kinase</keyword>
<dbReference type="InterPro" id="IPR035965">
    <property type="entry name" value="PAS-like_dom_sf"/>
</dbReference>
<evidence type="ECO:0000256" key="2">
    <source>
        <dbReference type="ARBA" id="ARBA00012438"/>
    </source>
</evidence>
<reference evidence="14 15" key="1">
    <citation type="journal article" date="2019" name="Appl. Environ. Microbiol.">
        <title>Environmental Evidence and Genomic Insight of Iron-oxidizing Bacteria Preference Towards More Corrosion Resistant Stainless Steel at Higher Salinities.</title>
        <authorList>
            <person name="Garrison C.E."/>
            <person name="Price K.A."/>
            <person name="Field E.K."/>
        </authorList>
    </citation>
    <scope>NUCLEOTIDE SEQUENCE [LARGE SCALE GENOMIC DNA]</scope>
    <source>
        <strain evidence="14 15">P3</strain>
    </source>
</reference>
<dbReference type="InterPro" id="IPR013656">
    <property type="entry name" value="PAS_4"/>
</dbReference>
<dbReference type="RefSeq" id="WP_138238957.1">
    <property type="nucleotide sequence ID" value="NZ_VBRY01000005.1"/>
</dbReference>
<dbReference type="InterPro" id="IPR004358">
    <property type="entry name" value="Sig_transdc_His_kin-like_C"/>
</dbReference>
<organism evidence="14 15">
    <name type="scientific">Mariprofundus erugo</name>
    <dbReference type="NCBI Taxonomy" id="2528639"/>
    <lineage>
        <taxon>Bacteria</taxon>
        <taxon>Pseudomonadati</taxon>
        <taxon>Pseudomonadota</taxon>
        <taxon>Candidatius Mariprofundia</taxon>
        <taxon>Mariprofundales</taxon>
        <taxon>Mariprofundaceae</taxon>
        <taxon>Mariprofundus</taxon>
    </lineage>
</organism>
<dbReference type="InterPro" id="IPR036097">
    <property type="entry name" value="HisK_dim/P_sf"/>
</dbReference>
<accession>A0A5R9GM95</accession>
<feature type="domain" description="PAC" evidence="13">
    <location>
        <begin position="226"/>
        <end position="281"/>
    </location>
</feature>
<evidence type="ECO:0000313" key="14">
    <source>
        <dbReference type="EMBL" id="TLS67521.1"/>
    </source>
</evidence>
<evidence type="ECO:0000313" key="15">
    <source>
        <dbReference type="Proteomes" id="UP000306585"/>
    </source>
</evidence>
<dbReference type="EC" id="2.7.13.3" evidence="2"/>
<dbReference type="SUPFAM" id="SSF52172">
    <property type="entry name" value="CheY-like"/>
    <property type="match status" value="1"/>
</dbReference>
<dbReference type="NCBIfam" id="TIGR00229">
    <property type="entry name" value="sensory_box"/>
    <property type="match status" value="3"/>
</dbReference>
<dbReference type="AlphaFoldDB" id="A0A5R9GM95"/>
<evidence type="ECO:0000256" key="1">
    <source>
        <dbReference type="ARBA" id="ARBA00000085"/>
    </source>
</evidence>
<protein>
    <recommendedName>
        <fullName evidence="2">histidine kinase</fullName>
        <ecNumber evidence="2">2.7.13.3</ecNumber>
    </recommendedName>
</protein>
<dbReference type="PANTHER" id="PTHR43065">
    <property type="entry name" value="SENSOR HISTIDINE KINASE"/>
    <property type="match status" value="1"/>
</dbReference>
<feature type="domain" description="PAS" evidence="12">
    <location>
        <begin position="155"/>
        <end position="212"/>
    </location>
</feature>
<dbReference type="Gene3D" id="3.40.50.2300">
    <property type="match status" value="1"/>
</dbReference>
<dbReference type="GO" id="GO:0006355">
    <property type="term" value="P:regulation of DNA-templated transcription"/>
    <property type="evidence" value="ECO:0007669"/>
    <property type="project" value="InterPro"/>
</dbReference>
<name>A0A5R9GM95_9PROT</name>
<dbReference type="InterPro" id="IPR003661">
    <property type="entry name" value="HisK_dim/P_dom"/>
</dbReference>
<keyword evidence="5" id="KW-0547">Nucleotide-binding</keyword>
<evidence type="ECO:0000256" key="6">
    <source>
        <dbReference type="ARBA" id="ARBA00022777"/>
    </source>
</evidence>
<feature type="domain" description="PAS" evidence="12">
    <location>
        <begin position="278"/>
        <end position="324"/>
    </location>
</feature>
<dbReference type="InterPro" id="IPR001610">
    <property type="entry name" value="PAC"/>
</dbReference>
<evidence type="ECO:0000259" key="13">
    <source>
        <dbReference type="PROSITE" id="PS50113"/>
    </source>
</evidence>
<keyword evidence="3 9" id="KW-0597">Phosphoprotein</keyword>
<dbReference type="EMBL" id="VBRY01000005">
    <property type="protein sequence ID" value="TLS67521.1"/>
    <property type="molecule type" value="Genomic_DNA"/>
</dbReference>
<sequence length="781" mass="87256">MHLNLDILDHTPIGHFVLRHDYVVMFWNRCLEDWTGISKEEITGRNLIDVFPHLQNRKFLGRINQVLDGSMQSTVFSSQLHRYMIPAPLPNGELRTQYVVVTRLRPEGEEDNLALFSIQDVTDLTAAIHSNRNAIQRISRAMDEVKETERQLAEKSTYLDNILRSATEYGIITTDLDFRITYFNPKAEALFSCTAEEKIGSSLQQLCMDICHIGTEFEAMIDQVLHRGEYNFTISGGEGGARTFVDVRVSGILNHDNHIVGVALFCMDVTEERRRNDKLRILSQAIEQAGESIIITDRNGLIQYANPAFTRLTGYHLDEAIGHTPRLLKSGKQNEQFYEDLWETVGGGRVWQRLLVDRKKDGSLYSAMMSVAPIVDDHGQITHYVGIQQDMTEHQALEERFRQAQKMEAIGTLVGGIAHDFNNMLAGITGNVYLAAQKAKESPEVMQRLDVIRELSFKAATMIQQLLTFARKGIVDQKPFGLTSFLREAAKLNQAGVPENIHLSKCLSGEELVIRGDVTQLQQVVMNLLSNAVDAVEGVEKPEITLGLELKRADEIQLQDDEPLSGDYAHLFVSDNGRGIHPSALKNIFEPFYTTKDVGKGTGLGLAMTYGAVKSHQGIIDVVSGEGVGSTFHIYLPLVGEEELIIPSYHEDDVIQGRGETILVVDDNAQVRETSREVLENIGYKVLLAVDGLDAISMVQRHVREIDLIIIDIVMPRLGGVKAAGQILAMNPHIRVIYATGYDKDETLRHEMPSSDALVISKPYTIGTLSHVLHEQLNRAG</sequence>
<gene>
    <name evidence="14" type="ORF">FEF65_06275</name>
</gene>
<feature type="domain" description="Response regulatory" evidence="11">
    <location>
        <begin position="661"/>
        <end position="777"/>
    </location>
</feature>
<evidence type="ECO:0000256" key="8">
    <source>
        <dbReference type="ARBA" id="ARBA00023012"/>
    </source>
</evidence>
<dbReference type="PRINTS" id="PR00344">
    <property type="entry name" value="BCTRLSENSOR"/>
</dbReference>
<dbReference type="CDD" id="cd00130">
    <property type="entry name" value="PAS"/>
    <property type="match status" value="3"/>
</dbReference>
<dbReference type="PROSITE" id="PS50110">
    <property type="entry name" value="RESPONSE_REGULATORY"/>
    <property type="match status" value="1"/>
</dbReference>
<dbReference type="SMART" id="SM00091">
    <property type="entry name" value="PAS"/>
    <property type="match status" value="3"/>
</dbReference>
<keyword evidence="4" id="KW-0808">Transferase</keyword>
<dbReference type="Pfam" id="PF02518">
    <property type="entry name" value="HATPase_c"/>
    <property type="match status" value="1"/>
</dbReference>
<evidence type="ECO:0000256" key="4">
    <source>
        <dbReference type="ARBA" id="ARBA00022679"/>
    </source>
</evidence>
<dbReference type="CDD" id="cd00082">
    <property type="entry name" value="HisKA"/>
    <property type="match status" value="1"/>
</dbReference>
<dbReference type="SMART" id="SM00448">
    <property type="entry name" value="REC"/>
    <property type="match status" value="1"/>
</dbReference>
<evidence type="ECO:0000256" key="9">
    <source>
        <dbReference type="PROSITE-ProRule" id="PRU00169"/>
    </source>
</evidence>
<evidence type="ECO:0000259" key="11">
    <source>
        <dbReference type="PROSITE" id="PS50110"/>
    </source>
</evidence>
<dbReference type="GO" id="GO:0000155">
    <property type="term" value="F:phosphorelay sensor kinase activity"/>
    <property type="evidence" value="ECO:0007669"/>
    <property type="project" value="InterPro"/>
</dbReference>
<dbReference type="Gene3D" id="3.30.565.10">
    <property type="entry name" value="Histidine kinase-like ATPase, C-terminal domain"/>
    <property type="match status" value="1"/>
</dbReference>
<evidence type="ECO:0000256" key="7">
    <source>
        <dbReference type="ARBA" id="ARBA00022840"/>
    </source>
</evidence>
<proteinExistence type="predicted"/>
<feature type="domain" description="PAC" evidence="13">
    <location>
        <begin position="349"/>
        <end position="403"/>
    </location>
</feature>
<keyword evidence="15" id="KW-1185">Reference proteome</keyword>
<dbReference type="SUPFAM" id="SSF55874">
    <property type="entry name" value="ATPase domain of HSP90 chaperone/DNA topoisomerase II/histidine kinase"/>
    <property type="match status" value="1"/>
</dbReference>
<dbReference type="PROSITE" id="PS50112">
    <property type="entry name" value="PAS"/>
    <property type="match status" value="3"/>
</dbReference>
<dbReference type="PROSITE" id="PS50109">
    <property type="entry name" value="HIS_KIN"/>
    <property type="match status" value="1"/>
</dbReference>
<keyword evidence="8" id="KW-0902">Two-component regulatory system</keyword>
<dbReference type="PROSITE" id="PS50113">
    <property type="entry name" value="PAC"/>
    <property type="match status" value="2"/>
</dbReference>
<dbReference type="PANTHER" id="PTHR43065:SF42">
    <property type="entry name" value="TWO-COMPONENT SENSOR PPRA"/>
    <property type="match status" value="1"/>
</dbReference>
<evidence type="ECO:0000256" key="3">
    <source>
        <dbReference type="ARBA" id="ARBA00022553"/>
    </source>
</evidence>
<comment type="catalytic activity">
    <reaction evidence="1">
        <text>ATP + protein L-histidine = ADP + protein N-phospho-L-histidine.</text>
        <dbReference type="EC" id="2.7.13.3"/>
    </reaction>
</comment>
<dbReference type="Pfam" id="PF08448">
    <property type="entry name" value="PAS_4"/>
    <property type="match status" value="2"/>
</dbReference>
<evidence type="ECO:0000259" key="10">
    <source>
        <dbReference type="PROSITE" id="PS50109"/>
    </source>
</evidence>
<dbReference type="CDD" id="cd00156">
    <property type="entry name" value="REC"/>
    <property type="match status" value="1"/>
</dbReference>
<comment type="caution">
    <text evidence="14">The sequence shown here is derived from an EMBL/GenBank/DDBJ whole genome shotgun (WGS) entry which is preliminary data.</text>
</comment>
<dbReference type="InterPro" id="IPR005467">
    <property type="entry name" value="His_kinase_dom"/>
</dbReference>
<dbReference type="Gene3D" id="3.30.450.20">
    <property type="entry name" value="PAS domain"/>
    <property type="match status" value="3"/>
</dbReference>
<feature type="domain" description="PAS" evidence="12">
    <location>
        <begin position="7"/>
        <end position="70"/>
    </location>
</feature>